<dbReference type="InterPro" id="IPR032675">
    <property type="entry name" value="LRR_dom_sf"/>
</dbReference>
<name>A0ABR3CIL1_9PEZI</name>
<accession>A0ABR3CIL1</accession>
<protein>
    <recommendedName>
        <fullName evidence="4">F-box domain-containing protein</fullName>
    </recommendedName>
</protein>
<reference evidence="2 3" key="1">
    <citation type="submission" date="2024-02" db="EMBL/GenBank/DDBJ databases">
        <title>De novo assembly and annotation of 12 fungi associated with fruit tree decline syndrome in Ontario, Canada.</title>
        <authorList>
            <person name="Sulman M."/>
            <person name="Ellouze W."/>
            <person name="Ilyukhin E."/>
        </authorList>
    </citation>
    <scope>NUCLEOTIDE SEQUENCE [LARGE SCALE GENOMIC DNA]</scope>
    <source>
        <strain evidence="2 3">FDS-637</strain>
    </source>
</reference>
<proteinExistence type="predicted"/>
<dbReference type="RefSeq" id="XP_066633099.1">
    <property type="nucleotide sequence ID" value="XM_066777257.1"/>
</dbReference>
<dbReference type="EMBL" id="JAJVCZ030000005">
    <property type="protein sequence ID" value="KAL0260070.1"/>
    <property type="molecule type" value="Genomic_DNA"/>
</dbReference>
<feature type="region of interest" description="Disordered" evidence="1">
    <location>
        <begin position="628"/>
        <end position="674"/>
    </location>
</feature>
<sequence length="674" mass="75281">MANSQFTAKMADHSQLLPAGPSLDRLPGEIIRHIIEIACREDVYDHGEPKEAEEQRDPEDHVCNDSCVRSDVLVIGRGRPTRTRTTVRDCYGALYTKETMSLGDILNLRLTCKRVARSLERWYEFEFPKSRVHRTGHAEMSVVAADMRYFHASSTSWIVAHAIKSLHVNVGRFTTLDPNRPTMEPLTWAEDVKNYRDFFSVGDGLRLLCDALTRLPNLEAIYVGKWKAPRILDGEPEWYEGDQTRRWKGHYGPDPAYNAELWGAGRELRASAIRSVLTALALTQKPIKKLVIHSGSLSPNREEAGIWGFDALTQVSLGPCLQTLKSIHLTISLGQDKYKLAPSALPAGHTPPASHTEHASLQMLVQLINAAPQLESFHLAASGDNVFPEPLTARVLDALPATLSDLHLYNALTSVPALCRFLSSHRRALASLGLTRCFLTDESWTPVFRMLETHTAPASVLHTVHIEQLWELHPDFADKLFFYQRRLRLLNLAGTAHHQYTGTASTHPVLGRRVHEMRQREAGAGAFDADGKWHRRRFRHDAMAMAREPDVGTPGALVHEVRGGLRYAVRCGLRETFAYGGNAAGVATAVRRDDVLPKVVVEHACEVFGRVLLLGVMVPVAARPGKRRFSEDEASRLGGGDLRPTRRRRRFSEGGEEQEEEVPVVQGAPIVRPY</sequence>
<organism evidence="2 3">
    <name type="scientific">Diplodia seriata</name>
    <dbReference type="NCBI Taxonomy" id="420778"/>
    <lineage>
        <taxon>Eukaryota</taxon>
        <taxon>Fungi</taxon>
        <taxon>Dikarya</taxon>
        <taxon>Ascomycota</taxon>
        <taxon>Pezizomycotina</taxon>
        <taxon>Dothideomycetes</taxon>
        <taxon>Dothideomycetes incertae sedis</taxon>
        <taxon>Botryosphaeriales</taxon>
        <taxon>Botryosphaeriaceae</taxon>
        <taxon>Diplodia</taxon>
    </lineage>
</organism>
<gene>
    <name evidence="2" type="ORF">SLS55_005815</name>
</gene>
<evidence type="ECO:0000313" key="3">
    <source>
        <dbReference type="Proteomes" id="UP001430584"/>
    </source>
</evidence>
<evidence type="ECO:0008006" key="4">
    <source>
        <dbReference type="Google" id="ProtNLM"/>
    </source>
</evidence>
<dbReference type="Proteomes" id="UP001430584">
    <property type="component" value="Unassembled WGS sequence"/>
</dbReference>
<keyword evidence="3" id="KW-1185">Reference proteome</keyword>
<evidence type="ECO:0000256" key="1">
    <source>
        <dbReference type="SAM" id="MobiDB-lite"/>
    </source>
</evidence>
<evidence type="ECO:0000313" key="2">
    <source>
        <dbReference type="EMBL" id="KAL0260070.1"/>
    </source>
</evidence>
<comment type="caution">
    <text evidence="2">The sequence shown here is derived from an EMBL/GenBank/DDBJ whole genome shotgun (WGS) entry which is preliminary data.</text>
</comment>
<dbReference type="GeneID" id="92009900"/>
<dbReference type="Gene3D" id="3.80.10.10">
    <property type="entry name" value="Ribonuclease Inhibitor"/>
    <property type="match status" value="1"/>
</dbReference>